<dbReference type="InterPro" id="IPR014284">
    <property type="entry name" value="RNA_pol_sigma-70_dom"/>
</dbReference>
<dbReference type="InterPro" id="IPR013325">
    <property type="entry name" value="RNA_pol_sigma_r2"/>
</dbReference>
<evidence type="ECO:0000313" key="7">
    <source>
        <dbReference type="EMBL" id="OTN77914.1"/>
    </source>
</evidence>
<keyword evidence="4" id="KW-0238">DNA-binding</keyword>
<evidence type="ECO:0000256" key="5">
    <source>
        <dbReference type="ARBA" id="ARBA00023163"/>
    </source>
</evidence>
<keyword evidence="2" id="KW-0805">Transcription regulation</keyword>
<dbReference type="NCBIfam" id="TIGR02937">
    <property type="entry name" value="sigma70-ECF"/>
    <property type="match status" value="1"/>
</dbReference>
<proteinExistence type="inferred from homology"/>
<comment type="similarity">
    <text evidence="1">Belongs to the sigma-70 factor family. ECF subfamily.</text>
</comment>
<keyword evidence="3" id="KW-0731">Sigma factor</keyword>
<keyword evidence="5" id="KW-0804">Transcription</keyword>
<dbReference type="InterPro" id="IPR007627">
    <property type="entry name" value="RNA_pol_sigma70_r2"/>
</dbReference>
<dbReference type="AlphaFoldDB" id="A0A242AA54"/>
<dbReference type="GO" id="GO:0003677">
    <property type="term" value="F:DNA binding"/>
    <property type="evidence" value="ECO:0007669"/>
    <property type="project" value="UniProtKB-KW"/>
</dbReference>
<evidence type="ECO:0000256" key="4">
    <source>
        <dbReference type="ARBA" id="ARBA00023125"/>
    </source>
</evidence>
<keyword evidence="8" id="KW-1185">Reference proteome</keyword>
<protein>
    <recommendedName>
        <fullName evidence="6">RNA polymerase sigma-70 region 2 domain-containing protein</fullName>
    </recommendedName>
</protein>
<dbReference type="EMBL" id="NGKU01000001">
    <property type="protein sequence ID" value="OTN77914.1"/>
    <property type="molecule type" value="Genomic_DNA"/>
</dbReference>
<name>A0A242AA54_9ENTE</name>
<dbReference type="PANTHER" id="PTHR43133">
    <property type="entry name" value="RNA POLYMERASE ECF-TYPE SIGMA FACTO"/>
    <property type="match status" value="1"/>
</dbReference>
<reference evidence="7 8" key="1">
    <citation type="submission" date="2017-05" db="EMBL/GenBank/DDBJ databases">
        <title>The Genome Sequence of Enterococcus sp. 8G7_MSG3316.</title>
        <authorList>
            <consortium name="The Broad Institute Genomics Platform"/>
            <consortium name="The Broad Institute Genomic Center for Infectious Diseases"/>
            <person name="Earl A."/>
            <person name="Manson A."/>
            <person name="Schwartman J."/>
            <person name="Gilmore M."/>
            <person name="Abouelleil A."/>
            <person name="Cao P."/>
            <person name="Chapman S."/>
            <person name="Cusick C."/>
            <person name="Shea T."/>
            <person name="Young S."/>
            <person name="Neafsey D."/>
            <person name="Nusbaum C."/>
            <person name="Birren B."/>
        </authorList>
    </citation>
    <scope>NUCLEOTIDE SEQUENCE [LARGE SCALE GENOMIC DNA]</scope>
    <source>
        <strain evidence="7 8">8G7_MSG3316</strain>
    </source>
</reference>
<dbReference type="Pfam" id="PF04542">
    <property type="entry name" value="Sigma70_r2"/>
    <property type="match status" value="1"/>
</dbReference>
<dbReference type="Proteomes" id="UP000195043">
    <property type="component" value="Unassembled WGS sequence"/>
</dbReference>
<dbReference type="OrthoDB" id="2678696at2"/>
<accession>A0A242AA54</accession>
<evidence type="ECO:0000259" key="6">
    <source>
        <dbReference type="Pfam" id="PF04542"/>
    </source>
</evidence>
<dbReference type="PANTHER" id="PTHR43133:SF8">
    <property type="entry name" value="RNA POLYMERASE SIGMA FACTOR HI_1459-RELATED"/>
    <property type="match status" value="1"/>
</dbReference>
<evidence type="ECO:0000256" key="3">
    <source>
        <dbReference type="ARBA" id="ARBA00023082"/>
    </source>
</evidence>
<dbReference type="InterPro" id="IPR039425">
    <property type="entry name" value="RNA_pol_sigma-70-like"/>
</dbReference>
<dbReference type="Gene3D" id="1.10.1740.10">
    <property type="match status" value="1"/>
</dbReference>
<evidence type="ECO:0000256" key="1">
    <source>
        <dbReference type="ARBA" id="ARBA00010641"/>
    </source>
</evidence>
<dbReference type="GO" id="GO:0016987">
    <property type="term" value="F:sigma factor activity"/>
    <property type="evidence" value="ECO:0007669"/>
    <property type="project" value="UniProtKB-KW"/>
</dbReference>
<organism evidence="7 8">
    <name type="scientific">Candidatus Enterococcus testudinis</name>
    <dbReference type="NCBI Taxonomy" id="1834191"/>
    <lineage>
        <taxon>Bacteria</taxon>
        <taxon>Bacillati</taxon>
        <taxon>Bacillota</taxon>
        <taxon>Bacilli</taxon>
        <taxon>Lactobacillales</taxon>
        <taxon>Enterococcaceae</taxon>
        <taxon>Enterococcus</taxon>
    </lineage>
</organism>
<evidence type="ECO:0000256" key="2">
    <source>
        <dbReference type="ARBA" id="ARBA00023015"/>
    </source>
</evidence>
<feature type="domain" description="RNA polymerase sigma-70 region 2" evidence="6">
    <location>
        <begin position="43"/>
        <end position="99"/>
    </location>
</feature>
<evidence type="ECO:0000313" key="8">
    <source>
        <dbReference type="Proteomes" id="UP000195043"/>
    </source>
</evidence>
<comment type="caution">
    <text evidence="7">The sequence shown here is derived from an EMBL/GenBank/DDBJ whole genome shotgun (WGS) entry which is preliminary data.</text>
</comment>
<dbReference type="STRING" id="1834191.A5886_003015"/>
<dbReference type="SUPFAM" id="SSF88659">
    <property type="entry name" value="Sigma3 and sigma4 domains of RNA polymerase sigma factors"/>
    <property type="match status" value="1"/>
</dbReference>
<sequence>MLEMNEKDAYLKDRLLQQNNDALREVIDTYSHDLYAAAAIVLTKQYAQRVQEIEEVVQDTFVFLWRYPEKYNPERASLKTYLSWKVISLAKNKVVKNNREKKLFASLAGLYQHQQIPDWFDDHYLDMFLALPDKAREVMVRRLILNQKPKDIQNALGIPLKEINNILFYYKKRLKDMIKEGMDAR</sequence>
<dbReference type="GO" id="GO:0006352">
    <property type="term" value="P:DNA-templated transcription initiation"/>
    <property type="evidence" value="ECO:0007669"/>
    <property type="project" value="InterPro"/>
</dbReference>
<dbReference type="SUPFAM" id="SSF88946">
    <property type="entry name" value="Sigma2 domain of RNA polymerase sigma factors"/>
    <property type="match status" value="1"/>
</dbReference>
<gene>
    <name evidence="7" type="ORF">A5886_003015</name>
</gene>
<dbReference type="InterPro" id="IPR013324">
    <property type="entry name" value="RNA_pol_sigma_r3/r4-like"/>
</dbReference>